<dbReference type="EMBL" id="JBBPBN010000009">
    <property type="protein sequence ID" value="KAK9032534.1"/>
    <property type="molecule type" value="Genomic_DNA"/>
</dbReference>
<dbReference type="Proteomes" id="UP001396334">
    <property type="component" value="Unassembled WGS sequence"/>
</dbReference>
<protein>
    <submittedName>
        <fullName evidence="1">Uncharacterized protein</fullName>
    </submittedName>
</protein>
<organism evidence="1 2">
    <name type="scientific">Hibiscus sabdariffa</name>
    <name type="common">roselle</name>
    <dbReference type="NCBI Taxonomy" id="183260"/>
    <lineage>
        <taxon>Eukaryota</taxon>
        <taxon>Viridiplantae</taxon>
        <taxon>Streptophyta</taxon>
        <taxon>Embryophyta</taxon>
        <taxon>Tracheophyta</taxon>
        <taxon>Spermatophyta</taxon>
        <taxon>Magnoliopsida</taxon>
        <taxon>eudicotyledons</taxon>
        <taxon>Gunneridae</taxon>
        <taxon>Pentapetalae</taxon>
        <taxon>rosids</taxon>
        <taxon>malvids</taxon>
        <taxon>Malvales</taxon>
        <taxon>Malvaceae</taxon>
        <taxon>Malvoideae</taxon>
        <taxon>Hibiscus</taxon>
    </lineage>
</organism>
<evidence type="ECO:0000313" key="1">
    <source>
        <dbReference type="EMBL" id="KAK9032534.1"/>
    </source>
</evidence>
<name>A0ABR2T560_9ROSI</name>
<proteinExistence type="predicted"/>
<keyword evidence="2" id="KW-1185">Reference proteome</keyword>
<sequence>MTGAWLQRVKGLTNVRDLPNTTALFVPANGLRNGMSRGRMVLSQVPFECDYTLEKQANRFVSGAEFLYRIVFS</sequence>
<evidence type="ECO:0000313" key="2">
    <source>
        <dbReference type="Proteomes" id="UP001396334"/>
    </source>
</evidence>
<comment type="caution">
    <text evidence="1">The sequence shown here is derived from an EMBL/GenBank/DDBJ whole genome shotgun (WGS) entry which is preliminary data.</text>
</comment>
<reference evidence="1 2" key="1">
    <citation type="journal article" date="2024" name="G3 (Bethesda)">
        <title>Genome assembly of Hibiscus sabdariffa L. provides insights into metabolisms of medicinal natural products.</title>
        <authorList>
            <person name="Kim T."/>
        </authorList>
    </citation>
    <scope>NUCLEOTIDE SEQUENCE [LARGE SCALE GENOMIC DNA]</scope>
    <source>
        <strain evidence="1">TK-2024</strain>
        <tissue evidence="1">Old leaves</tissue>
    </source>
</reference>
<accession>A0ABR2T560</accession>
<gene>
    <name evidence="1" type="ORF">V6N11_056794</name>
</gene>